<dbReference type="EMBL" id="JAGETV010000028">
    <property type="protein sequence ID" value="MBO1928167.1"/>
    <property type="molecule type" value="Genomic_DNA"/>
</dbReference>
<feature type="chain" id="PRO_5046424944" evidence="1">
    <location>
        <begin position="28"/>
        <end position="321"/>
    </location>
</feature>
<keyword evidence="4" id="KW-1185">Reference proteome</keyword>
<reference evidence="3 4" key="1">
    <citation type="submission" date="2021-03" db="EMBL/GenBank/DDBJ databases">
        <title>Thiomicrorhabdus sp.nov.,novel sulfur-oxidizing bacteria isolated from coastal sediment.</title>
        <authorList>
            <person name="Liu X."/>
        </authorList>
    </citation>
    <scope>NUCLEOTIDE SEQUENCE [LARGE SCALE GENOMIC DNA]</scope>
    <source>
        <strain evidence="3 4">6S2-11</strain>
    </source>
</reference>
<keyword evidence="1" id="KW-0732">Signal</keyword>
<dbReference type="Proteomes" id="UP000664835">
    <property type="component" value="Unassembled WGS sequence"/>
</dbReference>
<evidence type="ECO:0000313" key="4">
    <source>
        <dbReference type="Proteomes" id="UP000664835"/>
    </source>
</evidence>
<sequence length="321" mass="35453">MLKPYPKALPVIASTLLSLAISSAVIAKDDFLIQGKLGIDNENISGLVVTENFAALATDEGTEMQILPRQNNTFIAEKSGIIRLTNNEDELDLEGLAWQAPYLYAIGSHSHKRKKIKADASEKKNFKRLSKIVHEPSRHQLFQLELSDNGKVKNIRSLSLDKWLVENEILAPFSKLPSKENGVDIEGIAVTENHLYVGFRGPVLRGNLAAILRFNLKADKFKLNKPELQLVNLGGLGIRDMLATEDRLILLAGPVSEEPRRFAIFNWDGTTRFQAMSPLKTLNSPAAKPEAIALDSRKANVVWMAQDGLSNGGIQLLPLSE</sequence>
<evidence type="ECO:0000256" key="1">
    <source>
        <dbReference type="SAM" id="SignalP"/>
    </source>
</evidence>
<proteinExistence type="predicted"/>
<organism evidence="3 4">
    <name type="scientific">Thiomicrorhabdus marina</name>
    <dbReference type="NCBI Taxonomy" id="2818442"/>
    <lineage>
        <taxon>Bacteria</taxon>
        <taxon>Pseudomonadati</taxon>
        <taxon>Pseudomonadota</taxon>
        <taxon>Gammaproteobacteria</taxon>
        <taxon>Thiotrichales</taxon>
        <taxon>Piscirickettsiaceae</taxon>
        <taxon>Thiomicrorhabdus</taxon>
    </lineage>
</organism>
<dbReference type="RefSeq" id="WP_208150782.1">
    <property type="nucleotide sequence ID" value="NZ_JAGETV010000028.1"/>
</dbReference>
<accession>A0ABS3Q760</accession>
<gene>
    <name evidence="3" type="ORF">J3998_11330</name>
</gene>
<dbReference type="Pfam" id="PF12275">
    <property type="entry name" value="DUF3616"/>
    <property type="match status" value="1"/>
</dbReference>
<evidence type="ECO:0000313" key="3">
    <source>
        <dbReference type="EMBL" id="MBO1928167.1"/>
    </source>
</evidence>
<feature type="signal peptide" evidence="1">
    <location>
        <begin position="1"/>
        <end position="27"/>
    </location>
</feature>
<dbReference type="InterPro" id="IPR022060">
    <property type="entry name" value="DUF3616"/>
</dbReference>
<evidence type="ECO:0000259" key="2">
    <source>
        <dbReference type="Pfam" id="PF12275"/>
    </source>
</evidence>
<protein>
    <submittedName>
        <fullName evidence="3">DUF3616 domain-containing protein</fullName>
    </submittedName>
</protein>
<comment type="caution">
    <text evidence="3">The sequence shown here is derived from an EMBL/GenBank/DDBJ whole genome shotgun (WGS) entry which is preliminary data.</text>
</comment>
<name>A0ABS3Q760_9GAMM</name>
<feature type="domain" description="DUF3616" evidence="2">
    <location>
        <begin position="43"/>
        <end position="275"/>
    </location>
</feature>